<evidence type="ECO:0000313" key="1">
    <source>
        <dbReference type="EMBL" id="PTI69820.1"/>
    </source>
</evidence>
<gene>
    <name evidence="1" type="ORF">BU057_03950</name>
</gene>
<protein>
    <submittedName>
        <fullName evidence="1">Uncharacterized protein</fullName>
    </submittedName>
</protein>
<name>A0ABX5IPW4_9STAP</name>
<reference evidence="1 2" key="1">
    <citation type="journal article" date="2016" name="Front. Microbiol.">
        <title>Comprehensive Phylogenetic Analysis of Bovine Non-aureus Staphylococci Species Based on Whole-Genome Sequencing.</title>
        <authorList>
            <person name="Naushad S."/>
            <person name="Barkema H.W."/>
            <person name="Luby C."/>
            <person name="Condas L.A."/>
            <person name="Nobrega D.B."/>
            <person name="Carson D.A."/>
            <person name="De Buck J."/>
        </authorList>
    </citation>
    <scope>NUCLEOTIDE SEQUENCE [LARGE SCALE GENOMIC DNA]</scope>
    <source>
        <strain evidence="1 2">SNUC 1084</strain>
    </source>
</reference>
<proteinExistence type="predicted"/>
<comment type="caution">
    <text evidence="1">The sequence shown here is derived from an EMBL/GenBank/DDBJ whole genome shotgun (WGS) entry which is preliminary data.</text>
</comment>
<accession>A0ABX5IPW4</accession>
<dbReference type="EMBL" id="PZFR01000012">
    <property type="protein sequence ID" value="PTI69820.1"/>
    <property type="molecule type" value="Genomic_DNA"/>
</dbReference>
<sequence>MGAQQIKKAQTFPEFGLNSKFYIFEKVLNLFQVYNSSCNYLICNTSRARFRNSFVIILFEVIIWQDEFKNNLKTNQKQFDKEIIVIYKYEVVRNVHKKPSYECGDIIKDSISY</sequence>
<dbReference type="RefSeq" id="WP_107600592.1">
    <property type="nucleotide sequence ID" value="NZ_PZFR01000012.1"/>
</dbReference>
<dbReference type="Proteomes" id="UP000240859">
    <property type="component" value="Unassembled WGS sequence"/>
</dbReference>
<organism evidence="1 2">
    <name type="scientific">Staphylococcus succinus</name>
    <dbReference type="NCBI Taxonomy" id="61015"/>
    <lineage>
        <taxon>Bacteria</taxon>
        <taxon>Bacillati</taxon>
        <taxon>Bacillota</taxon>
        <taxon>Bacilli</taxon>
        <taxon>Bacillales</taxon>
        <taxon>Staphylococcaceae</taxon>
        <taxon>Staphylococcus</taxon>
    </lineage>
</organism>
<keyword evidence="2" id="KW-1185">Reference proteome</keyword>
<evidence type="ECO:0000313" key="2">
    <source>
        <dbReference type="Proteomes" id="UP000240859"/>
    </source>
</evidence>